<keyword evidence="1" id="KW-1133">Transmembrane helix</keyword>
<proteinExistence type="predicted"/>
<dbReference type="Proteomes" id="UP000225564">
    <property type="component" value="Segment"/>
</dbReference>
<evidence type="ECO:0000313" key="2">
    <source>
        <dbReference type="EMBL" id="ARM71099.1"/>
    </source>
</evidence>
<sequence>MELDMEKLHWAIGMVSGQGILVLFALFVWLPGRCKEVLAVETEYWVSKHICTDAPYDEKYTDVTIHIKNYTR</sequence>
<evidence type="ECO:0000313" key="3">
    <source>
        <dbReference type="Proteomes" id="UP000225564"/>
    </source>
</evidence>
<evidence type="ECO:0000256" key="1">
    <source>
        <dbReference type="SAM" id="Phobius"/>
    </source>
</evidence>
<keyword evidence="1" id="KW-0812">Transmembrane</keyword>
<feature type="transmembrane region" description="Helical" evidence="1">
    <location>
        <begin position="12"/>
        <end position="30"/>
    </location>
</feature>
<accession>A0A1W6JV02</accession>
<organism evidence="2 3">
    <name type="scientific">Vibrio phage pVco-5</name>
    <dbReference type="NCBI Taxonomy" id="1965485"/>
    <lineage>
        <taxon>Viruses</taxon>
        <taxon>Duplodnaviria</taxon>
        <taxon>Heunggongvirae</taxon>
        <taxon>Uroviricota</taxon>
        <taxon>Caudoviricetes</taxon>
        <taxon>Schitoviridae</taxon>
        <taxon>Vicoquintavirus</taxon>
        <taxon>Vicoquintavirus Pvco5</taxon>
    </lineage>
</organism>
<keyword evidence="1" id="KW-0472">Membrane</keyword>
<keyword evidence="3" id="KW-1185">Reference proteome</keyword>
<gene>
    <name evidence="2" type="ORF">pVco5_110</name>
</gene>
<dbReference type="EMBL" id="KY612839">
    <property type="protein sequence ID" value="ARM71099.1"/>
    <property type="molecule type" value="Genomic_DNA"/>
</dbReference>
<reference evidence="2 3" key="1">
    <citation type="submission" date="2017-02" db="EMBL/GenBank/DDBJ databases">
        <title>Comeplete genome sequence of Bacteriophage pVco-5, that infects Vibrio corallilyticus.</title>
        <authorList>
            <person name="Kim H.J."/>
            <person name="Park S.C."/>
        </authorList>
    </citation>
    <scope>NUCLEOTIDE SEQUENCE [LARGE SCALE GENOMIC DNA]</scope>
</reference>
<name>A0A1W6JV02_9CAUD</name>
<protein>
    <submittedName>
        <fullName evidence="2">Uncharacterized protein</fullName>
    </submittedName>
</protein>